<evidence type="ECO:0000256" key="6">
    <source>
        <dbReference type="ARBA" id="ARBA00022705"/>
    </source>
</evidence>
<keyword evidence="3" id="KW-1048">Host nucleus</keyword>
<dbReference type="Proteomes" id="UP000151871">
    <property type="component" value="Segment"/>
</dbReference>
<dbReference type="Pfam" id="PF02407">
    <property type="entry name" value="Viral_Rep"/>
    <property type="match status" value="1"/>
</dbReference>
<keyword evidence="6" id="KW-0235">DNA replication</keyword>
<evidence type="ECO:0000256" key="2">
    <source>
        <dbReference type="ARBA" id="ARBA00004147"/>
    </source>
</evidence>
<evidence type="ECO:0000256" key="15">
    <source>
        <dbReference type="ARBA" id="ARBA00023125"/>
    </source>
</evidence>
<evidence type="ECO:0000256" key="3">
    <source>
        <dbReference type="ARBA" id="ARBA00022562"/>
    </source>
</evidence>
<dbReference type="GO" id="GO:0005524">
    <property type="term" value="F:ATP binding"/>
    <property type="evidence" value="ECO:0007669"/>
    <property type="project" value="UniProtKB-KW"/>
</dbReference>
<dbReference type="InterPro" id="IPR049912">
    <property type="entry name" value="CRESS_DNA_REP"/>
</dbReference>
<dbReference type="PROSITE" id="PS52020">
    <property type="entry name" value="CRESS_DNA_REP"/>
    <property type="match status" value="1"/>
</dbReference>
<evidence type="ECO:0000256" key="11">
    <source>
        <dbReference type="ARBA" id="ARBA00022801"/>
    </source>
</evidence>
<proteinExistence type="predicted"/>
<evidence type="ECO:0000256" key="13">
    <source>
        <dbReference type="ARBA" id="ARBA00022840"/>
    </source>
</evidence>
<dbReference type="OrthoDB" id="9195at10239"/>
<dbReference type="GO" id="GO:0042025">
    <property type="term" value="C:host cell nucleus"/>
    <property type="evidence" value="ECO:0007669"/>
    <property type="project" value="UniProtKB-SubCell"/>
</dbReference>
<evidence type="ECO:0000256" key="14">
    <source>
        <dbReference type="ARBA" id="ARBA00023124"/>
    </source>
</evidence>
<evidence type="ECO:0000256" key="5">
    <source>
        <dbReference type="ARBA" id="ARBA00022695"/>
    </source>
</evidence>
<dbReference type="KEGG" id="vg:25502962"/>
<feature type="domain" description="CRESS-DNA virus Rep endonuclease" evidence="16">
    <location>
        <begin position="6"/>
        <end position="105"/>
    </location>
</feature>
<keyword evidence="14" id="KW-0190">Covalent protein-DNA linkage</keyword>
<evidence type="ECO:0000256" key="7">
    <source>
        <dbReference type="ARBA" id="ARBA00022722"/>
    </source>
</evidence>
<dbReference type="GO" id="GO:0004519">
    <property type="term" value="F:endonuclease activity"/>
    <property type="evidence" value="ECO:0007669"/>
    <property type="project" value="UniProtKB-KW"/>
</dbReference>
<protein>
    <submittedName>
        <fullName evidence="17">Putative replication initiation protein</fullName>
    </submittedName>
</protein>
<keyword evidence="18" id="KW-1185">Reference proteome</keyword>
<dbReference type="GO" id="GO:0046872">
    <property type="term" value="F:metal ion binding"/>
    <property type="evidence" value="ECO:0007669"/>
    <property type="project" value="UniProtKB-KW"/>
</dbReference>
<dbReference type="GeneID" id="25502962"/>
<dbReference type="Gene3D" id="3.40.1310.20">
    <property type="match status" value="1"/>
</dbReference>
<keyword evidence="10" id="KW-0255">Endonuclease</keyword>
<dbReference type="GO" id="GO:0016779">
    <property type="term" value="F:nucleotidyltransferase activity"/>
    <property type="evidence" value="ECO:0007669"/>
    <property type="project" value="UniProtKB-KW"/>
</dbReference>
<evidence type="ECO:0000256" key="1">
    <source>
        <dbReference type="ARBA" id="ARBA00001946"/>
    </source>
</evidence>
<dbReference type="RefSeq" id="YP_009163936.1">
    <property type="nucleotide sequence ID" value="NC_027800.1"/>
</dbReference>
<evidence type="ECO:0000256" key="10">
    <source>
        <dbReference type="ARBA" id="ARBA00022759"/>
    </source>
</evidence>
<evidence type="ECO:0000313" key="18">
    <source>
        <dbReference type="Proteomes" id="UP000151871"/>
    </source>
</evidence>
<organism evidence="17 18">
    <name type="scientific">Palaemonetes sp. common grass shrimp associated circular virus</name>
    <dbReference type="NCBI Taxonomy" id="1692259"/>
    <lineage>
        <taxon>Viruses</taxon>
        <taxon>Monodnaviria</taxon>
        <taxon>Shotokuvirae</taxon>
        <taxon>Cressdnaviricota</taxon>
        <taxon>Arfiviricetes</taxon>
        <taxon>Cirlivirales</taxon>
        <taxon>Circoviridae</taxon>
    </lineage>
</organism>
<keyword evidence="11" id="KW-0378">Hydrolase</keyword>
<keyword evidence="4" id="KW-0808">Transferase</keyword>
<evidence type="ECO:0000256" key="8">
    <source>
        <dbReference type="ARBA" id="ARBA00022723"/>
    </source>
</evidence>
<keyword evidence="8" id="KW-0479">Metal-binding</keyword>
<accession>A0A0K1RL59</accession>
<keyword evidence="9" id="KW-0547">Nucleotide-binding</keyword>
<keyword evidence="13" id="KW-0067">ATP-binding</keyword>
<dbReference type="GO" id="GO:0004386">
    <property type="term" value="F:helicase activity"/>
    <property type="evidence" value="ECO:0007669"/>
    <property type="project" value="UniProtKB-KW"/>
</dbReference>
<dbReference type="GO" id="GO:0006260">
    <property type="term" value="P:DNA replication"/>
    <property type="evidence" value="ECO:0007669"/>
    <property type="project" value="UniProtKB-KW"/>
</dbReference>
<evidence type="ECO:0000259" key="16">
    <source>
        <dbReference type="PROSITE" id="PS52020"/>
    </source>
</evidence>
<evidence type="ECO:0000256" key="9">
    <source>
        <dbReference type="ARBA" id="ARBA00022741"/>
    </source>
</evidence>
<evidence type="ECO:0000313" key="17">
    <source>
        <dbReference type="EMBL" id="AKV62300.1"/>
    </source>
</evidence>
<dbReference type="EMBL" id="KR528568">
    <property type="protein sequence ID" value="AKV62300.1"/>
    <property type="molecule type" value="Genomic_DNA"/>
</dbReference>
<keyword evidence="7" id="KW-0540">Nuclease</keyword>
<dbReference type="GO" id="GO:0003677">
    <property type="term" value="F:DNA binding"/>
    <property type="evidence" value="ECO:0007669"/>
    <property type="project" value="UniProtKB-KW"/>
</dbReference>
<evidence type="ECO:0000256" key="12">
    <source>
        <dbReference type="ARBA" id="ARBA00022806"/>
    </source>
</evidence>
<dbReference type="GO" id="GO:0016787">
    <property type="term" value="F:hydrolase activity"/>
    <property type="evidence" value="ECO:0007669"/>
    <property type="project" value="UniProtKB-KW"/>
</dbReference>
<comment type="cofactor">
    <cofactor evidence="1">
        <name>Mg(2+)</name>
        <dbReference type="ChEBI" id="CHEBI:18420"/>
    </cofactor>
</comment>
<keyword evidence="15" id="KW-0238">DNA-binding</keyword>
<comment type="subcellular location">
    <subcellularLocation>
        <location evidence="2">Host nucleus</location>
    </subcellularLocation>
</comment>
<evidence type="ECO:0000256" key="4">
    <source>
        <dbReference type="ARBA" id="ARBA00022679"/>
    </source>
</evidence>
<keyword evidence="12" id="KW-0347">Helicase</keyword>
<sequence length="321" mass="36771">MAAKRDSAVKRWCFTLNNYTDADCEALKEKLTTDTCSRAIVGKEKGENGTPHLQGFVSLKTRKRLSAMKTFLSPRYHFEQAKGTDEQNTEYCSKEGDVLIDVGENVKGRGDKGGGFNEGANIKRVVYHLLEGKDKEALLQDEKMLGAYMKYKRSITEMVSEVKSEQETKRLKQDLDNATLRPWQRELKEYLTGDPHDRHIIWYIDGQGNNGKSWFAKYCVAELGAIRLENAKTADLTHAYNGERVVIFDLSRTTEGHFNYGALESIKNGCVFSSKYDSRQKMFPIPHVIVFANWGPDRSKLSEDRWVTKTWSFEQETFQTF</sequence>
<name>A0A0K1RL59_9CIRC</name>
<keyword evidence="5" id="KW-0548">Nucleotidyltransferase</keyword>
<reference evidence="17 18" key="1">
    <citation type="journal article" date="2015" name="Front. Microbiol.">
        <title>Novel circular single-stranded DNA viruses identified in marine invertebrates reveal high sequence diversity and consistent predicted intrinsic disorder patterns within putative structural proteins.</title>
        <authorList>
            <person name="Rosario K."/>
            <person name="Schenck R.O."/>
            <person name="Harbeitner R.C."/>
            <person name="Lawler S.N."/>
            <person name="Breitbart M."/>
        </authorList>
    </citation>
    <scope>NUCLEOTIDE SEQUENCE [LARGE SCALE GENOMIC DNA]</scope>
    <source>
        <strain evidence="17">I0006H</strain>
    </source>
</reference>